<dbReference type="AlphaFoldDB" id="A0AAV6M4M8"/>
<feature type="non-terminal residue" evidence="2">
    <location>
        <position position="1"/>
    </location>
</feature>
<dbReference type="EMBL" id="JAGKQH010000017">
    <property type="protein sequence ID" value="KAG6575343.1"/>
    <property type="molecule type" value="Genomic_DNA"/>
</dbReference>
<gene>
    <name evidence="2" type="ORF">SDJN03_25982</name>
</gene>
<evidence type="ECO:0000313" key="3">
    <source>
        <dbReference type="Proteomes" id="UP000685013"/>
    </source>
</evidence>
<feature type="compositionally biased region" description="Polar residues" evidence="1">
    <location>
        <begin position="55"/>
        <end position="65"/>
    </location>
</feature>
<dbReference type="Proteomes" id="UP000685013">
    <property type="component" value="Chromosome 17"/>
</dbReference>
<proteinExistence type="predicted"/>
<reference evidence="2 3" key="1">
    <citation type="journal article" date="2021" name="Hortic Res">
        <title>The domestication of Cucurbita argyrosperma as revealed by the genome of its wild relative.</title>
        <authorList>
            <person name="Barrera-Redondo J."/>
            <person name="Sanchez-de la Vega G."/>
            <person name="Aguirre-Liguori J.A."/>
            <person name="Castellanos-Morales G."/>
            <person name="Gutierrez-Guerrero Y.T."/>
            <person name="Aguirre-Dugua X."/>
            <person name="Aguirre-Planter E."/>
            <person name="Tenaillon M.I."/>
            <person name="Lira-Saade R."/>
            <person name="Eguiarte L.E."/>
        </authorList>
    </citation>
    <scope>NUCLEOTIDE SEQUENCE [LARGE SCALE GENOMIC DNA]</scope>
    <source>
        <strain evidence="2">JBR-2021</strain>
    </source>
</reference>
<protein>
    <submittedName>
        <fullName evidence="2">Uncharacterized protein</fullName>
    </submittedName>
</protein>
<keyword evidence="3" id="KW-1185">Reference proteome</keyword>
<evidence type="ECO:0000256" key="1">
    <source>
        <dbReference type="SAM" id="MobiDB-lite"/>
    </source>
</evidence>
<feature type="region of interest" description="Disordered" evidence="1">
    <location>
        <begin position="36"/>
        <end position="73"/>
    </location>
</feature>
<name>A0AAV6M4M8_9ROSI</name>
<evidence type="ECO:0000313" key="2">
    <source>
        <dbReference type="EMBL" id="KAG6575343.1"/>
    </source>
</evidence>
<sequence length="73" mass="8124">MSDLLVESLLTLSGSLETKLHFKLTHRKREISLSNSQPFSKFSPSSTFHLPPSSPTAFRSASSFYSPAPEILR</sequence>
<accession>A0AAV6M4M8</accession>
<comment type="caution">
    <text evidence="2">The sequence shown here is derived from an EMBL/GenBank/DDBJ whole genome shotgun (WGS) entry which is preliminary data.</text>
</comment>
<feature type="compositionally biased region" description="Polar residues" evidence="1">
    <location>
        <begin position="36"/>
        <end position="48"/>
    </location>
</feature>
<organism evidence="2 3">
    <name type="scientific">Cucurbita argyrosperma subsp. sororia</name>
    <dbReference type="NCBI Taxonomy" id="37648"/>
    <lineage>
        <taxon>Eukaryota</taxon>
        <taxon>Viridiplantae</taxon>
        <taxon>Streptophyta</taxon>
        <taxon>Embryophyta</taxon>
        <taxon>Tracheophyta</taxon>
        <taxon>Spermatophyta</taxon>
        <taxon>Magnoliopsida</taxon>
        <taxon>eudicotyledons</taxon>
        <taxon>Gunneridae</taxon>
        <taxon>Pentapetalae</taxon>
        <taxon>rosids</taxon>
        <taxon>fabids</taxon>
        <taxon>Cucurbitales</taxon>
        <taxon>Cucurbitaceae</taxon>
        <taxon>Cucurbiteae</taxon>
        <taxon>Cucurbita</taxon>
    </lineage>
</organism>